<dbReference type="InterPro" id="IPR003439">
    <property type="entry name" value="ABC_transporter-like_ATP-bd"/>
</dbReference>
<dbReference type="PANTHER" id="PTHR24220">
    <property type="entry name" value="IMPORT ATP-BINDING PROTEIN"/>
    <property type="match status" value="1"/>
</dbReference>
<proteinExistence type="predicted"/>
<dbReference type="SUPFAM" id="SSF52540">
    <property type="entry name" value="P-loop containing nucleoside triphosphate hydrolases"/>
    <property type="match status" value="2"/>
</dbReference>
<keyword evidence="2 5" id="KW-0067">ATP-binding</keyword>
<gene>
    <name evidence="5" type="ORF">DQ384_22730</name>
</gene>
<comment type="caution">
    <text evidence="5">The sequence shown here is derived from an EMBL/GenBank/DDBJ whole genome shotgun (WGS) entry which is preliminary data.</text>
</comment>
<dbReference type="GO" id="GO:0005524">
    <property type="term" value="F:ATP binding"/>
    <property type="evidence" value="ECO:0007669"/>
    <property type="project" value="UniProtKB-KW"/>
</dbReference>
<dbReference type="EMBL" id="QOIL01000013">
    <property type="protein sequence ID" value="RCG28572.1"/>
    <property type="molecule type" value="Genomic_DNA"/>
</dbReference>
<accession>A0A367FFG9</accession>
<sequence>MNGGSGEALVRVAGLTVGPAGGGPPVLRDATLTLAPGRVLGVAGRSGSGKSSLALSLLGHVRPGLERRSGTVRVGGLDPFARAGARRLRGRVVSFMGQEPAASLNPALGIGAQVAEAVRLRSPGTADVTGQVRALLAAVGLPSDRAFLRRRPHQVSGGQAQRVALAAALAGAPRLLVLDEPTGSLDTVLAHRMRELVAEVLRDGERAAVVVSHDTGWLAALADAVIRLDGGRITATGPPAVPRAGRPRVPPSAMGAQRPSGPEADRTRVPQVTTPPDASRVPPPVGHGDAGVAGAGETRAGLVVRGLSAAHGRVTVLRDVSLTVPGGTCTALVGPSGSGKTTLARCLAGLHPLTRGTAGWRDEPGRPPGRTRAVQLVPQDVGGALNPRESVRTTLTRPMTGLRGMPAEDAAAEAARLLGLVGLSPAMMPRRPGELSGGERQRVTVARALAGAPRALVCDEVTSALDREVASEVLDLLASLRRALGLTLLLVTHDLAAAARYADRVVVLDGGTVVESGPPDRVLSRPEHAVTRELVACSGANRAK</sequence>
<evidence type="ECO:0000259" key="4">
    <source>
        <dbReference type="PROSITE" id="PS50893"/>
    </source>
</evidence>
<protein>
    <submittedName>
        <fullName evidence="5">ABC transporter ATP-binding protein</fullName>
    </submittedName>
</protein>
<evidence type="ECO:0000256" key="1">
    <source>
        <dbReference type="ARBA" id="ARBA00022741"/>
    </source>
</evidence>
<dbReference type="OrthoDB" id="2986442at2"/>
<dbReference type="GO" id="GO:0016887">
    <property type="term" value="F:ATP hydrolysis activity"/>
    <property type="evidence" value="ECO:0007669"/>
    <property type="project" value="InterPro"/>
</dbReference>
<keyword evidence="6" id="KW-1185">Reference proteome</keyword>
<dbReference type="RefSeq" id="WP_114030899.1">
    <property type="nucleotide sequence ID" value="NZ_QOIL01000013.1"/>
</dbReference>
<evidence type="ECO:0000256" key="2">
    <source>
        <dbReference type="ARBA" id="ARBA00022840"/>
    </source>
</evidence>
<dbReference type="GO" id="GO:0005886">
    <property type="term" value="C:plasma membrane"/>
    <property type="evidence" value="ECO:0007669"/>
    <property type="project" value="TreeGrafter"/>
</dbReference>
<dbReference type="PANTHER" id="PTHR24220:SF685">
    <property type="entry name" value="ABC TRANSPORTER RELATED"/>
    <property type="match status" value="1"/>
</dbReference>
<dbReference type="SMART" id="SM00382">
    <property type="entry name" value="AAA"/>
    <property type="match status" value="2"/>
</dbReference>
<keyword evidence="1" id="KW-0547">Nucleotide-binding</keyword>
<evidence type="ECO:0000313" key="6">
    <source>
        <dbReference type="Proteomes" id="UP000253094"/>
    </source>
</evidence>
<feature type="region of interest" description="Disordered" evidence="3">
    <location>
        <begin position="236"/>
        <end position="285"/>
    </location>
</feature>
<dbReference type="InterPro" id="IPR015854">
    <property type="entry name" value="ABC_transpr_LolD-like"/>
</dbReference>
<evidence type="ECO:0000313" key="5">
    <source>
        <dbReference type="EMBL" id="RCG28572.1"/>
    </source>
</evidence>
<dbReference type="CDD" id="cd03257">
    <property type="entry name" value="ABC_NikE_OppD_transporters"/>
    <property type="match status" value="1"/>
</dbReference>
<organism evidence="5 6">
    <name type="scientific">Sphaerisporangium album</name>
    <dbReference type="NCBI Taxonomy" id="509200"/>
    <lineage>
        <taxon>Bacteria</taxon>
        <taxon>Bacillati</taxon>
        <taxon>Actinomycetota</taxon>
        <taxon>Actinomycetes</taxon>
        <taxon>Streptosporangiales</taxon>
        <taxon>Streptosporangiaceae</taxon>
        <taxon>Sphaerisporangium</taxon>
    </lineage>
</organism>
<name>A0A367FFG9_9ACTN</name>
<dbReference type="InterPro" id="IPR027417">
    <property type="entry name" value="P-loop_NTPase"/>
</dbReference>
<dbReference type="GO" id="GO:0022857">
    <property type="term" value="F:transmembrane transporter activity"/>
    <property type="evidence" value="ECO:0007669"/>
    <property type="project" value="TreeGrafter"/>
</dbReference>
<dbReference type="Proteomes" id="UP000253094">
    <property type="component" value="Unassembled WGS sequence"/>
</dbReference>
<feature type="domain" description="ABC transporter" evidence="4">
    <location>
        <begin position="302"/>
        <end position="535"/>
    </location>
</feature>
<dbReference type="PROSITE" id="PS50893">
    <property type="entry name" value="ABC_TRANSPORTER_2"/>
    <property type="match status" value="2"/>
</dbReference>
<dbReference type="Gene3D" id="3.40.50.300">
    <property type="entry name" value="P-loop containing nucleotide triphosphate hydrolases"/>
    <property type="match status" value="2"/>
</dbReference>
<dbReference type="AlphaFoldDB" id="A0A367FFG9"/>
<dbReference type="PROSITE" id="PS00211">
    <property type="entry name" value="ABC_TRANSPORTER_1"/>
    <property type="match status" value="2"/>
</dbReference>
<feature type="domain" description="ABC transporter" evidence="4">
    <location>
        <begin position="10"/>
        <end position="255"/>
    </location>
</feature>
<evidence type="ECO:0000256" key="3">
    <source>
        <dbReference type="SAM" id="MobiDB-lite"/>
    </source>
</evidence>
<dbReference type="InterPro" id="IPR003593">
    <property type="entry name" value="AAA+_ATPase"/>
</dbReference>
<dbReference type="Pfam" id="PF00005">
    <property type="entry name" value="ABC_tran"/>
    <property type="match status" value="2"/>
</dbReference>
<reference evidence="5 6" key="1">
    <citation type="submission" date="2018-06" db="EMBL/GenBank/DDBJ databases">
        <title>Sphaerisporangium craniellae sp. nov., isolated from a marine sponge in the South China Sea.</title>
        <authorList>
            <person name="Li L."/>
        </authorList>
    </citation>
    <scope>NUCLEOTIDE SEQUENCE [LARGE SCALE GENOMIC DNA]</scope>
    <source>
        <strain evidence="5 6">CCTCC AA 208026</strain>
    </source>
</reference>
<dbReference type="InterPro" id="IPR017871">
    <property type="entry name" value="ABC_transporter-like_CS"/>
</dbReference>